<evidence type="ECO:0000313" key="7">
    <source>
        <dbReference type="Proteomes" id="UP000479756"/>
    </source>
</evidence>
<dbReference type="SMART" id="SM00640">
    <property type="entry name" value="Glyco_32"/>
    <property type="match status" value="1"/>
</dbReference>
<dbReference type="InterPro" id="IPR013189">
    <property type="entry name" value="Glyco_hydro_32_C"/>
</dbReference>
<sequence length="824" mass="87259">MTPSAVRAGGAAVALLALVATAVVLGIAPQARATSSSTPDSMRSVYHLTPPAGWLSDPQRPVYAGGKYQFYYLHSTQDNGPGGWEHATTADTVAFDDQGTALPLATAFPVWTGSSVVDTNNTAGFGAGAIVALATQPTDGDAFQQSQYLWYSTDGGATFTQYGPPVIANPDASDWFRDPKIVWDAAHSDWVAVIGRQQKLSFYTSPDLKTWTHRSDFSYTSPNIGGFECPDIFQMKADDGTWHWVMAGSMQGDYSGKPDTYAYWTGTWDGTTFTPDQTDPQWLDWGWDWYAAVSWPDAANPDTSRYAIGWMNNWHYAPHTVPTDASDGYNGQMSVVRKLSLKNEGSGVYSLLSQPTPQLANYATTTVHPADVTLSGTQALDYHGQAYELDADLAWTTANNIGISVGTNSNASRKTNIGVYNGNLYVDRGGSDQVPYSFGSFQQSQAPLPTGTSSVHLRILVDHGSVEVFVGDGRITLSNQAFFASSDTGISLYTIGGSGTFSNLSITEFAHVQTAAHPATPYADFEGSSYGSWTTTGSAFGSGPATGTLTGQQTVTGYLGTRLVNSYLGGDSATGTLTSPAFTIGHSYINFLLGGGHHPRSSDVFADFEGTTWGSGWTSSGSFSGQGPSTESLSGQVGSKVLDTYVGGGDSATGAITSPAFTITRDYLDFLIAGGNHPWGSSGAASVNLLVNGQVVRSATGSNSSTMSAVNWDLHSLIGTRAQLQVVDHATGSWGHIMVDQVLFTNAANATAGEPDDQTTVNLVVGGQVVRTATGQDSEHLSWRSWKVDDLAGQSAQLQVIDHNTGSWGHVDLDEVTFDDTPAA</sequence>
<protein>
    <submittedName>
        <fullName evidence="6">Glycoside hydrolase family 32 protein</fullName>
    </submittedName>
</protein>
<dbReference type="Gene3D" id="2.60.120.560">
    <property type="entry name" value="Exo-inulinase, domain 1"/>
    <property type="match status" value="1"/>
</dbReference>
<comment type="caution">
    <text evidence="6">The sequence shown here is derived from an EMBL/GenBank/DDBJ whole genome shotgun (WGS) entry which is preliminary data.</text>
</comment>
<comment type="similarity">
    <text evidence="1">Belongs to the glycosyl hydrolase 32 family.</text>
</comment>
<evidence type="ECO:0000256" key="3">
    <source>
        <dbReference type="ARBA" id="ARBA00023295"/>
    </source>
</evidence>
<keyword evidence="2 6" id="KW-0378">Hydrolase</keyword>
<keyword evidence="7" id="KW-1185">Reference proteome</keyword>
<evidence type="ECO:0000259" key="5">
    <source>
        <dbReference type="Pfam" id="PF08244"/>
    </source>
</evidence>
<dbReference type="CDD" id="cd18622">
    <property type="entry name" value="GH32_Inu-like"/>
    <property type="match status" value="1"/>
</dbReference>
<dbReference type="InterPro" id="IPR013148">
    <property type="entry name" value="Glyco_hydro_32_N"/>
</dbReference>
<dbReference type="Proteomes" id="UP000479756">
    <property type="component" value="Unassembled WGS sequence"/>
</dbReference>
<accession>A0A7C9TQ98</accession>
<dbReference type="PANTHER" id="PTHR42800">
    <property type="entry name" value="EXOINULINASE INUD (AFU_ORTHOLOGUE AFUA_5G00480)"/>
    <property type="match status" value="1"/>
</dbReference>
<dbReference type="GO" id="GO:0005987">
    <property type="term" value="P:sucrose catabolic process"/>
    <property type="evidence" value="ECO:0007669"/>
    <property type="project" value="TreeGrafter"/>
</dbReference>
<dbReference type="InterPro" id="IPR001362">
    <property type="entry name" value="Glyco_hydro_32"/>
</dbReference>
<dbReference type="Pfam" id="PF00251">
    <property type="entry name" value="Glyco_hydro_32N"/>
    <property type="match status" value="1"/>
</dbReference>
<dbReference type="Pfam" id="PF08244">
    <property type="entry name" value="Glyco_hydro_32C"/>
    <property type="match status" value="1"/>
</dbReference>
<dbReference type="AlphaFoldDB" id="A0A7C9TQ98"/>
<evidence type="ECO:0000256" key="2">
    <source>
        <dbReference type="ARBA" id="ARBA00022801"/>
    </source>
</evidence>
<proteinExistence type="inferred from homology"/>
<dbReference type="Gene3D" id="2.115.10.20">
    <property type="entry name" value="Glycosyl hydrolase domain, family 43"/>
    <property type="match status" value="1"/>
</dbReference>
<dbReference type="SUPFAM" id="SSF75005">
    <property type="entry name" value="Arabinanase/levansucrase/invertase"/>
    <property type="match status" value="1"/>
</dbReference>
<organism evidence="6 7">
    <name type="scientific">Galbitalea soli</name>
    <dbReference type="NCBI Taxonomy" id="1268042"/>
    <lineage>
        <taxon>Bacteria</taxon>
        <taxon>Bacillati</taxon>
        <taxon>Actinomycetota</taxon>
        <taxon>Actinomycetes</taxon>
        <taxon>Micrococcales</taxon>
        <taxon>Microbacteriaceae</taxon>
        <taxon>Galbitalea</taxon>
    </lineage>
</organism>
<reference evidence="6 7" key="1">
    <citation type="journal article" date="2014" name="Int. J. Syst. Evol. Microbiol.">
        <title>Description of Galbitalea soli gen. nov., sp. nov., and Frondihabitans sucicola sp. nov.</title>
        <authorList>
            <person name="Kim S.J."/>
            <person name="Lim J.M."/>
            <person name="Ahn J.H."/>
            <person name="Weon H.Y."/>
            <person name="Hamada M."/>
            <person name="Suzuki K."/>
            <person name="Ahn T.Y."/>
            <person name="Kwon S.W."/>
        </authorList>
    </citation>
    <scope>NUCLEOTIDE SEQUENCE [LARGE SCALE GENOMIC DNA]</scope>
    <source>
        <strain evidence="6 7">NBRC 108727</strain>
    </source>
</reference>
<dbReference type="SUPFAM" id="SSF49899">
    <property type="entry name" value="Concanavalin A-like lectins/glucanases"/>
    <property type="match status" value="1"/>
</dbReference>
<evidence type="ECO:0000259" key="4">
    <source>
        <dbReference type="Pfam" id="PF00251"/>
    </source>
</evidence>
<feature type="domain" description="Glycosyl hydrolase family 32 N-terminal" evidence="4">
    <location>
        <begin position="47"/>
        <end position="346"/>
    </location>
</feature>
<keyword evidence="3" id="KW-0326">Glycosidase</keyword>
<dbReference type="InterPro" id="IPR023296">
    <property type="entry name" value="Glyco_hydro_beta-prop_sf"/>
</dbReference>
<gene>
    <name evidence="6" type="ORF">G3T37_07185</name>
</gene>
<dbReference type="InterPro" id="IPR013320">
    <property type="entry name" value="ConA-like_dom_sf"/>
</dbReference>
<name>A0A7C9TQ98_9MICO</name>
<dbReference type="PANTHER" id="PTHR42800:SF1">
    <property type="entry name" value="EXOINULINASE INUD (AFU_ORTHOLOGUE AFUA_5G00480)"/>
    <property type="match status" value="1"/>
</dbReference>
<evidence type="ECO:0000256" key="1">
    <source>
        <dbReference type="ARBA" id="ARBA00009902"/>
    </source>
</evidence>
<feature type="domain" description="Glycosyl hydrolase family 32 C-terminal" evidence="5">
    <location>
        <begin position="371"/>
        <end position="507"/>
    </location>
</feature>
<dbReference type="GO" id="GO:0004575">
    <property type="term" value="F:sucrose alpha-glucosidase activity"/>
    <property type="evidence" value="ECO:0007669"/>
    <property type="project" value="TreeGrafter"/>
</dbReference>
<evidence type="ECO:0000313" key="6">
    <source>
        <dbReference type="EMBL" id="NEM91138.1"/>
    </source>
</evidence>
<dbReference type="GO" id="GO:0005737">
    <property type="term" value="C:cytoplasm"/>
    <property type="evidence" value="ECO:0007669"/>
    <property type="project" value="TreeGrafter"/>
</dbReference>
<dbReference type="EMBL" id="JAAGWZ010000002">
    <property type="protein sequence ID" value="NEM91138.1"/>
    <property type="molecule type" value="Genomic_DNA"/>
</dbReference>